<comment type="caution">
    <text evidence="1">The sequence shown here is derived from an EMBL/GenBank/DDBJ whole genome shotgun (WGS) entry which is preliminary data.</text>
</comment>
<protein>
    <submittedName>
        <fullName evidence="1">Uncharacterized protein</fullName>
    </submittedName>
</protein>
<accession>G5ST55</accession>
<dbReference type="HOGENOM" id="CLU_3203010_0_0_10"/>
<proteinExistence type="predicted"/>
<dbReference type="EMBL" id="AFFY01000035">
    <property type="protein sequence ID" value="EHG99610.1"/>
    <property type="molecule type" value="Genomic_DNA"/>
</dbReference>
<evidence type="ECO:0000313" key="2">
    <source>
        <dbReference type="Proteomes" id="UP000003598"/>
    </source>
</evidence>
<name>G5ST55_9BACT</name>
<organism evidence="1 2">
    <name type="scientific">Paraprevotella clara YIT 11840</name>
    <dbReference type="NCBI Taxonomy" id="762968"/>
    <lineage>
        <taxon>Bacteria</taxon>
        <taxon>Pseudomonadati</taxon>
        <taxon>Bacteroidota</taxon>
        <taxon>Bacteroidia</taxon>
        <taxon>Bacteroidales</taxon>
        <taxon>Prevotellaceae</taxon>
        <taxon>Paraprevotella</taxon>
    </lineage>
</organism>
<keyword evidence="2" id="KW-1185">Reference proteome</keyword>
<dbReference type="Proteomes" id="UP000003598">
    <property type="component" value="Unassembled WGS sequence"/>
</dbReference>
<sequence length="45" mass="5156">MKAILSLILWLLEIYLSVRERTVGIYCLITKGVYGICFLDFVCSV</sequence>
<dbReference type="STRING" id="762968.HMPREF9441_02555"/>
<gene>
    <name evidence="1" type="ORF">HMPREF9441_02555</name>
</gene>
<reference evidence="1 2" key="1">
    <citation type="submission" date="2011-03" db="EMBL/GenBank/DDBJ databases">
        <authorList>
            <person name="Weinstock G."/>
            <person name="Sodergren E."/>
            <person name="Clifton S."/>
            <person name="Fulton L."/>
            <person name="Fulton B."/>
            <person name="Courtney L."/>
            <person name="Fronick C."/>
            <person name="Harrison M."/>
            <person name="Strong C."/>
            <person name="Farmer C."/>
            <person name="Delahaunty K."/>
            <person name="Markovic C."/>
            <person name="Hall O."/>
            <person name="Minx P."/>
            <person name="Tomlinson C."/>
            <person name="Mitreva M."/>
            <person name="Hou S."/>
            <person name="Chen J."/>
            <person name="Wollam A."/>
            <person name="Pepin K.H."/>
            <person name="Johnson M."/>
            <person name="Bhonagiri V."/>
            <person name="Zhang X."/>
            <person name="Suruliraj S."/>
            <person name="Warren W."/>
            <person name="Chinwalla A."/>
            <person name="Mardis E.R."/>
            <person name="Wilson R.K."/>
        </authorList>
    </citation>
    <scope>NUCLEOTIDE SEQUENCE [LARGE SCALE GENOMIC DNA]</scope>
    <source>
        <strain evidence="1 2">YIT 11840</strain>
    </source>
</reference>
<evidence type="ECO:0000313" key="1">
    <source>
        <dbReference type="EMBL" id="EHG99610.1"/>
    </source>
</evidence>
<dbReference type="AlphaFoldDB" id="G5ST55"/>